<evidence type="ECO:0000313" key="3">
    <source>
        <dbReference type="EMBL" id="PWN67435.1"/>
    </source>
</evidence>
<gene>
    <name evidence="3" type="ORF">C1638_002230</name>
</gene>
<dbReference type="Pfam" id="PF18962">
    <property type="entry name" value="Por_Secre_tail"/>
    <property type="match status" value="1"/>
</dbReference>
<dbReference type="OrthoDB" id="610388at2"/>
<name>A0A316X192_9FLAO</name>
<dbReference type="EMBL" id="PPEI02000001">
    <property type="protein sequence ID" value="PWN67435.1"/>
    <property type="molecule type" value="Genomic_DNA"/>
</dbReference>
<dbReference type="NCBIfam" id="TIGR04183">
    <property type="entry name" value="Por_Secre_tail"/>
    <property type="match status" value="1"/>
</dbReference>
<dbReference type="AlphaFoldDB" id="A0A316X192"/>
<evidence type="ECO:0000259" key="2">
    <source>
        <dbReference type="Pfam" id="PF18962"/>
    </source>
</evidence>
<evidence type="ECO:0000256" key="1">
    <source>
        <dbReference type="ARBA" id="ARBA00022729"/>
    </source>
</evidence>
<dbReference type="RefSeq" id="WP_109617801.1">
    <property type="nucleotide sequence ID" value="NZ_PPEI02000001.1"/>
</dbReference>
<comment type="caution">
    <text evidence="3">The sequence shown here is derived from an EMBL/GenBank/DDBJ whole genome shotgun (WGS) entry which is preliminary data.</text>
</comment>
<dbReference type="InterPro" id="IPR026444">
    <property type="entry name" value="Secre_tail"/>
</dbReference>
<accession>A0A316X192</accession>
<feature type="domain" description="Secretion system C-terminal sorting" evidence="2">
    <location>
        <begin position="375"/>
        <end position="441"/>
    </location>
</feature>
<keyword evidence="1" id="KW-0732">Signal</keyword>
<keyword evidence="4" id="KW-1185">Reference proteome</keyword>
<sequence>MIKLYLFLFSFLGGIFNAQLYWKKLDPTVPPGFPYSPQYSVGAKDLIWVSFADGAAPFKVATGTSFSISTDGGNTWATKGYFPFNLVSNDPNGFTYRGFSSLSSNSALYLWAVNNSAKVFKTKDGGVTWLKTGEFDTYPHSMYFFDANNGIVVCRESSSSKFKIYRTTDGGDSWQGINEGNVPPIIGTDTAILQWGFYAGYKDSFWFGTYNGKIFKTNDKGVTWTVVQSPYNSGAMTGTTSNSMGHFTLEDANTAYMVEYFSGKLHKTTDGGVTWTDLGKTETGTSDYNILKIPNSDVLLASGQITKYTLDKGLTWTKIDDDPKFDPTSTGANSTYGTMTTNKTNIYKLMGIVDKSPVETETPVGSKDDDDEFAIYPIPTGDYLYVRSKILIDGYVIWDSAGRLIQQGKTNDNRINVSWFSEGTYHIEIRHNGNTIVKKFIKE</sequence>
<proteinExistence type="predicted"/>
<reference evidence="3" key="1">
    <citation type="submission" date="2018-04" db="EMBL/GenBank/DDBJ databases">
        <title>Draft Genome Sequences of Chryseobacterium lactis NCTC11390T isolated from milk, Chryseobacterium oncorhynchi 701B-08T from rainbow trout, and Chryseobacterium viscerum 687B-08T from diseased fish.</title>
        <authorList>
            <person name="Jeong J.-J."/>
            <person name="Lee Y.J."/>
            <person name="Pathiraja D."/>
            <person name="Park B."/>
            <person name="Choi I.-G."/>
            <person name="Kim K.D."/>
        </authorList>
    </citation>
    <scope>NUCLEOTIDE SEQUENCE [LARGE SCALE GENOMIC DNA]</scope>
    <source>
        <strain evidence="3">701B-08</strain>
    </source>
</reference>
<dbReference type="InterPro" id="IPR015943">
    <property type="entry name" value="WD40/YVTN_repeat-like_dom_sf"/>
</dbReference>
<dbReference type="Gene3D" id="2.130.10.10">
    <property type="entry name" value="YVTN repeat-like/Quinoprotein amine dehydrogenase"/>
    <property type="match status" value="2"/>
</dbReference>
<organism evidence="3 4">
    <name type="scientific">Chryseobacterium oncorhynchi</name>
    <dbReference type="NCBI Taxonomy" id="741074"/>
    <lineage>
        <taxon>Bacteria</taxon>
        <taxon>Pseudomonadati</taxon>
        <taxon>Bacteroidota</taxon>
        <taxon>Flavobacteriia</taxon>
        <taxon>Flavobacteriales</taxon>
        <taxon>Weeksellaceae</taxon>
        <taxon>Chryseobacterium group</taxon>
        <taxon>Chryseobacterium</taxon>
    </lineage>
</organism>
<evidence type="ECO:0000313" key="4">
    <source>
        <dbReference type="Proteomes" id="UP000236182"/>
    </source>
</evidence>
<dbReference type="SUPFAM" id="SSF110296">
    <property type="entry name" value="Oligoxyloglucan reducing end-specific cellobiohydrolase"/>
    <property type="match status" value="1"/>
</dbReference>
<protein>
    <recommendedName>
        <fullName evidence="2">Secretion system C-terminal sorting domain-containing protein</fullName>
    </recommendedName>
</protein>
<dbReference type="Proteomes" id="UP000236182">
    <property type="component" value="Unassembled WGS sequence"/>
</dbReference>